<accession>A0A2W4VSU2</accession>
<dbReference type="InterPro" id="IPR011008">
    <property type="entry name" value="Dimeric_a/b-barrel"/>
</dbReference>
<keyword evidence="1" id="KW-1133">Transmembrane helix</keyword>
<evidence type="ECO:0000313" key="2">
    <source>
        <dbReference type="EMBL" id="PZO35934.1"/>
    </source>
</evidence>
<name>A0A2W4VSU2_9CYAN</name>
<evidence type="ECO:0000313" key="3">
    <source>
        <dbReference type="Proteomes" id="UP000249467"/>
    </source>
</evidence>
<keyword evidence="1" id="KW-0812">Transmembrane</keyword>
<proteinExistence type="predicted"/>
<dbReference type="Gene3D" id="3.30.70.100">
    <property type="match status" value="1"/>
</dbReference>
<feature type="transmembrane region" description="Helical" evidence="1">
    <location>
        <begin position="205"/>
        <end position="222"/>
    </location>
</feature>
<organism evidence="2 3">
    <name type="scientific">Pseudanabaena frigida</name>
    <dbReference type="NCBI Taxonomy" id="945775"/>
    <lineage>
        <taxon>Bacteria</taxon>
        <taxon>Bacillati</taxon>
        <taxon>Cyanobacteriota</taxon>
        <taxon>Cyanophyceae</taxon>
        <taxon>Pseudanabaenales</taxon>
        <taxon>Pseudanabaenaceae</taxon>
        <taxon>Pseudanabaena</taxon>
    </lineage>
</organism>
<protein>
    <recommendedName>
        <fullName evidence="4">Antibiotic biosynthesis monooxygenase</fullName>
    </recommendedName>
</protein>
<reference evidence="2 3" key="2">
    <citation type="submission" date="2018-06" db="EMBL/GenBank/DDBJ databases">
        <title>Metagenomic assembly of (sub)arctic Cyanobacteria and their associated microbiome from non-axenic cultures.</title>
        <authorList>
            <person name="Baurain D."/>
        </authorList>
    </citation>
    <scope>NUCLEOTIDE SEQUENCE [LARGE SCALE GENOMIC DNA]</scope>
    <source>
        <strain evidence="2">ULC066bin1</strain>
    </source>
</reference>
<dbReference type="PANTHER" id="PTHR40057">
    <property type="entry name" value="SLR1162 PROTEIN"/>
    <property type="match status" value="1"/>
</dbReference>
<reference evidence="2 3" key="1">
    <citation type="submission" date="2018-04" db="EMBL/GenBank/DDBJ databases">
        <authorList>
            <person name="Go L.Y."/>
            <person name="Mitchell J.A."/>
        </authorList>
    </citation>
    <scope>NUCLEOTIDE SEQUENCE [LARGE SCALE GENOMIC DNA]</scope>
    <source>
        <strain evidence="2">ULC066bin1</strain>
    </source>
</reference>
<evidence type="ECO:0000256" key="1">
    <source>
        <dbReference type="SAM" id="Phobius"/>
    </source>
</evidence>
<dbReference type="PANTHER" id="PTHR40057:SF1">
    <property type="entry name" value="SLR1162 PROTEIN"/>
    <property type="match status" value="1"/>
</dbReference>
<keyword evidence="1" id="KW-0472">Membrane</keyword>
<dbReference type="SUPFAM" id="SSF54909">
    <property type="entry name" value="Dimeric alpha+beta barrel"/>
    <property type="match status" value="1"/>
</dbReference>
<dbReference type="Proteomes" id="UP000249467">
    <property type="component" value="Unassembled WGS sequence"/>
</dbReference>
<dbReference type="AlphaFoldDB" id="A0A2W4VSU2"/>
<gene>
    <name evidence="2" type="ORF">DCF19_22730</name>
</gene>
<sequence>MLTANLVQDEIFYSSAVIEHIVSKDKQIAFRQWHQSLVRNIQKSEGYIQIDIPSPLECKNGVLKFYSVMHFDSPTHLNDWLHSSDRKEIMKTGQQFFEAYRFKSFTTGLEGWFSNQSGTEMTSLGPSAWKQALIVVLGLYPVVFLQSKLVESLGIMQSWSFANSMLVNLFVTTIILTWFVMPQIARPLEFWLKPAYVLSKIKTELMGISAIVLAMAAMVLLFNY</sequence>
<feature type="transmembrane region" description="Helical" evidence="1">
    <location>
        <begin position="166"/>
        <end position="185"/>
    </location>
</feature>
<evidence type="ECO:0008006" key="4">
    <source>
        <dbReference type="Google" id="ProtNLM"/>
    </source>
</evidence>
<dbReference type="EMBL" id="QBML01000047">
    <property type="protein sequence ID" value="PZO35934.1"/>
    <property type="molecule type" value="Genomic_DNA"/>
</dbReference>
<comment type="caution">
    <text evidence="2">The sequence shown here is derived from an EMBL/GenBank/DDBJ whole genome shotgun (WGS) entry which is preliminary data.</text>
</comment>
<dbReference type="InterPro" id="IPR038762">
    <property type="entry name" value="ABM_predict"/>
</dbReference>